<comment type="caution">
    <text evidence="1">The sequence shown here is derived from an EMBL/GenBank/DDBJ whole genome shotgun (WGS) entry which is preliminary data.</text>
</comment>
<dbReference type="RefSeq" id="WP_059211664.1">
    <property type="nucleotide sequence ID" value="NZ_KQ948684.1"/>
</dbReference>
<evidence type="ECO:0000313" key="1">
    <source>
        <dbReference type="EMBL" id="KUN57292.1"/>
    </source>
</evidence>
<protein>
    <submittedName>
        <fullName evidence="1">Uncharacterized protein</fullName>
    </submittedName>
</protein>
<gene>
    <name evidence="1" type="ORF">AQJ46_47935</name>
</gene>
<evidence type="ECO:0000313" key="2">
    <source>
        <dbReference type="Proteomes" id="UP000053669"/>
    </source>
</evidence>
<accession>A0A101RKR1</accession>
<dbReference type="STRING" id="58343.AQJ46_47935"/>
<dbReference type="EMBL" id="LMWU01000074">
    <property type="protein sequence ID" value="KUN57292.1"/>
    <property type="molecule type" value="Genomic_DNA"/>
</dbReference>
<reference evidence="1 2" key="1">
    <citation type="submission" date="2015-10" db="EMBL/GenBank/DDBJ databases">
        <title>Draft genome sequence of Streptomyces canus DSM 40017, type strain for the species Streptomyces canus.</title>
        <authorList>
            <person name="Ruckert C."/>
            <person name="Winkler A."/>
            <person name="Kalinowski J."/>
            <person name="Kampfer P."/>
            <person name="Glaeser S."/>
        </authorList>
    </citation>
    <scope>NUCLEOTIDE SEQUENCE [LARGE SCALE GENOMIC DNA]</scope>
    <source>
        <strain evidence="1 2">DSM 40017</strain>
    </source>
</reference>
<dbReference type="AlphaFoldDB" id="A0A101RKR1"/>
<dbReference type="Proteomes" id="UP000053669">
    <property type="component" value="Unassembled WGS sequence"/>
</dbReference>
<proteinExistence type="predicted"/>
<name>A0A101RKR1_9ACTN</name>
<organism evidence="1 2">
    <name type="scientific">Streptomyces canus</name>
    <dbReference type="NCBI Taxonomy" id="58343"/>
    <lineage>
        <taxon>Bacteria</taxon>
        <taxon>Bacillati</taxon>
        <taxon>Actinomycetota</taxon>
        <taxon>Actinomycetes</taxon>
        <taxon>Kitasatosporales</taxon>
        <taxon>Streptomycetaceae</taxon>
        <taxon>Streptomyces</taxon>
        <taxon>Streptomyces aurantiacus group</taxon>
    </lineage>
</organism>
<sequence length="190" mass="21094">MSTTDPTPSRRHRLGEPDAECRYPVLLADDKCIGHVFRWHGAWFAIAAGSDTETRIGDGRLGRDGAPQHLVDAFDAGRISPLPLADCSLAAAAPDGPPPLLHPRMPATDSNIKHAHEVLAKLAEYRWTPLGGYPGSDNPWLLECQFDGWTGVKYWSHLRERRNRLPSPYRHPGCISADEVRARIAAYQKK</sequence>